<feature type="non-terminal residue" evidence="2">
    <location>
        <position position="72"/>
    </location>
</feature>
<dbReference type="Proteomes" id="UP001150925">
    <property type="component" value="Unassembled WGS sequence"/>
</dbReference>
<keyword evidence="3" id="KW-1185">Reference proteome</keyword>
<organism evidence="2 3">
    <name type="scientific">Dispira parvispora</name>
    <dbReference type="NCBI Taxonomy" id="1520584"/>
    <lineage>
        <taxon>Eukaryota</taxon>
        <taxon>Fungi</taxon>
        <taxon>Fungi incertae sedis</taxon>
        <taxon>Zoopagomycota</taxon>
        <taxon>Kickxellomycotina</taxon>
        <taxon>Dimargaritomycetes</taxon>
        <taxon>Dimargaritales</taxon>
        <taxon>Dimargaritaceae</taxon>
        <taxon>Dispira</taxon>
    </lineage>
</organism>
<proteinExistence type="predicted"/>
<reference evidence="2" key="1">
    <citation type="submission" date="2022-07" db="EMBL/GenBank/DDBJ databases">
        <title>Phylogenomic reconstructions and comparative analyses of Kickxellomycotina fungi.</title>
        <authorList>
            <person name="Reynolds N.K."/>
            <person name="Stajich J.E."/>
            <person name="Barry K."/>
            <person name="Grigoriev I.V."/>
            <person name="Crous P."/>
            <person name="Smith M.E."/>
        </authorList>
    </citation>
    <scope>NUCLEOTIDE SEQUENCE</scope>
    <source>
        <strain evidence="2">RSA 1196</strain>
    </source>
</reference>
<gene>
    <name evidence="2" type="ORF">IWQ62_002663</name>
</gene>
<dbReference type="EMBL" id="JANBPY010000596">
    <property type="protein sequence ID" value="KAJ1965455.1"/>
    <property type="molecule type" value="Genomic_DNA"/>
</dbReference>
<evidence type="ECO:0000313" key="2">
    <source>
        <dbReference type="EMBL" id="KAJ1965455.1"/>
    </source>
</evidence>
<evidence type="ECO:0000256" key="1">
    <source>
        <dbReference type="SAM" id="MobiDB-lite"/>
    </source>
</evidence>
<evidence type="ECO:0000313" key="3">
    <source>
        <dbReference type="Proteomes" id="UP001150925"/>
    </source>
</evidence>
<name>A0A9W8AV92_9FUNG</name>
<dbReference type="AlphaFoldDB" id="A0A9W8AV92"/>
<sequence length="72" mass="8328">MFPPSFDYLPSLLPRTNHQLWYPSTLPTKSTLTNADAPQNAELVDPQHSQKVSSPWTDINELDRAEIDYLEW</sequence>
<accession>A0A9W8AV92</accession>
<protein>
    <submittedName>
        <fullName evidence="2">Uncharacterized protein</fullName>
    </submittedName>
</protein>
<comment type="caution">
    <text evidence="2">The sequence shown here is derived from an EMBL/GenBank/DDBJ whole genome shotgun (WGS) entry which is preliminary data.</text>
</comment>
<feature type="region of interest" description="Disordered" evidence="1">
    <location>
        <begin position="31"/>
        <end position="54"/>
    </location>
</feature>